<dbReference type="InterPro" id="IPR014710">
    <property type="entry name" value="RmlC-like_jellyroll"/>
</dbReference>
<evidence type="ECO:0000256" key="2">
    <source>
        <dbReference type="ARBA" id="ARBA00023002"/>
    </source>
</evidence>
<dbReference type="Gene3D" id="3.50.50.60">
    <property type="entry name" value="FAD/NAD(P)-binding domain"/>
    <property type="match status" value="2"/>
</dbReference>
<keyword evidence="1" id="KW-0285">Flavoprotein</keyword>
<evidence type="ECO:0000256" key="1">
    <source>
        <dbReference type="ARBA" id="ARBA00022630"/>
    </source>
</evidence>
<dbReference type="AlphaFoldDB" id="A0A6J4UZN3"/>
<feature type="domain" description="Cyclic nucleotide-binding" evidence="3">
    <location>
        <begin position="34"/>
        <end position="114"/>
    </location>
</feature>
<accession>A0A6J4UZN3</accession>
<dbReference type="InterPro" id="IPR050097">
    <property type="entry name" value="Ferredoxin-NADP_redctase_2"/>
</dbReference>
<dbReference type="SMART" id="SM00100">
    <property type="entry name" value="cNMP"/>
    <property type="match status" value="1"/>
</dbReference>
<dbReference type="Gene3D" id="2.60.120.10">
    <property type="entry name" value="Jelly Rolls"/>
    <property type="match status" value="1"/>
</dbReference>
<organism evidence="4">
    <name type="scientific">uncultured Thermomicrobiales bacterium</name>
    <dbReference type="NCBI Taxonomy" id="1645740"/>
    <lineage>
        <taxon>Bacteria</taxon>
        <taxon>Pseudomonadati</taxon>
        <taxon>Thermomicrobiota</taxon>
        <taxon>Thermomicrobia</taxon>
        <taxon>Thermomicrobiales</taxon>
        <taxon>environmental samples</taxon>
    </lineage>
</organism>
<gene>
    <name evidence="4" type="ORF">AVDCRST_MAG19-2139</name>
</gene>
<dbReference type="InterPro" id="IPR023753">
    <property type="entry name" value="FAD/NAD-binding_dom"/>
</dbReference>
<dbReference type="CDD" id="cd00038">
    <property type="entry name" value="CAP_ED"/>
    <property type="match status" value="1"/>
</dbReference>
<sequence length="571" mass="59191">MVTSSDDLRRQEQPVLTSRDLAILRRFGAVRPTERGDVLFEVGDADFALVVVLSGRTEIVDRSEGGERSVATSGPGQFEGELGLLTGQTMFAACVVREAGEVLMVPREAVRDIIATVPPLGDVLVTAMAARRQLLMRTAAATLTLIGPKDSHGLERLETFAARNRIPYRCLVPEDPAVAELVAGLGVIAGGEVLAIVRGQRVLRDPSTLDLAKALGLDLAFRQDAPADLVVVGAGPAGLSAAVYGASEGLSTVVVDELGIGGQAGMSSRIENYLGFPTGISGGDLAFRAEVQALKFGARVTMPRRATSLAPAAGLVAVGLDDGTVLVARGVVLATGARYRDLGLPDQATFAGVGVYYAATELEARLCRGGDVVIVGAGNAAGQAAMFLSETAHAVHLVCRGPDLGRSMSRYLASRLEHAPNVRIRTGSVVTALQGEERLRSVTISNAQGGTEQLPVCALFAMIGADPRTGWLRGAVDLDEKGFVLTGSDVMRDGTPAIVSPFQTSQPGVFAVGDVRSGSVKRVASAVGEGAVVVQAVHRHLAAARGGAASDVASGHRNEVLATGDTSIPTR</sequence>
<dbReference type="Pfam" id="PF00027">
    <property type="entry name" value="cNMP_binding"/>
    <property type="match status" value="1"/>
</dbReference>
<dbReference type="Pfam" id="PF07992">
    <property type="entry name" value="Pyr_redox_2"/>
    <property type="match status" value="1"/>
</dbReference>
<proteinExistence type="predicted"/>
<dbReference type="PRINTS" id="PR00368">
    <property type="entry name" value="FADPNR"/>
</dbReference>
<dbReference type="PRINTS" id="PR00469">
    <property type="entry name" value="PNDRDTASEII"/>
</dbReference>
<evidence type="ECO:0000313" key="4">
    <source>
        <dbReference type="EMBL" id="CAA9565034.1"/>
    </source>
</evidence>
<keyword evidence="2 4" id="KW-0560">Oxidoreductase</keyword>
<dbReference type="InterPro" id="IPR018490">
    <property type="entry name" value="cNMP-bd_dom_sf"/>
</dbReference>
<dbReference type="EC" id="1.8.1.9" evidence="4"/>
<dbReference type="InterPro" id="IPR000595">
    <property type="entry name" value="cNMP-bd_dom"/>
</dbReference>
<evidence type="ECO:0000259" key="3">
    <source>
        <dbReference type="PROSITE" id="PS50042"/>
    </source>
</evidence>
<dbReference type="EMBL" id="CADCWL010000099">
    <property type="protein sequence ID" value="CAA9565034.1"/>
    <property type="molecule type" value="Genomic_DNA"/>
</dbReference>
<reference evidence="4" key="1">
    <citation type="submission" date="2020-02" db="EMBL/GenBank/DDBJ databases">
        <authorList>
            <person name="Meier V. D."/>
        </authorList>
    </citation>
    <scope>NUCLEOTIDE SEQUENCE</scope>
    <source>
        <strain evidence="4">AVDCRST_MAG19</strain>
    </source>
</reference>
<protein>
    <submittedName>
        <fullName evidence="4">Thioredoxin reductase</fullName>
        <ecNumber evidence="4">1.8.1.9</ecNumber>
    </submittedName>
</protein>
<dbReference type="PROSITE" id="PS50042">
    <property type="entry name" value="CNMP_BINDING_3"/>
    <property type="match status" value="1"/>
</dbReference>
<dbReference type="SUPFAM" id="SSF51206">
    <property type="entry name" value="cAMP-binding domain-like"/>
    <property type="match status" value="1"/>
</dbReference>
<dbReference type="SUPFAM" id="SSF51905">
    <property type="entry name" value="FAD/NAD(P)-binding domain"/>
    <property type="match status" value="1"/>
</dbReference>
<name>A0A6J4UZN3_9BACT</name>
<dbReference type="GO" id="GO:0004791">
    <property type="term" value="F:thioredoxin-disulfide reductase (NADPH) activity"/>
    <property type="evidence" value="ECO:0007669"/>
    <property type="project" value="UniProtKB-EC"/>
</dbReference>
<dbReference type="PANTHER" id="PTHR48105">
    <property type="entry name" value="THIOREDOXIN REDUCTASE 1-RELATED-RELATED"/>
    <property type="match status" value="1"/>
</dbReference>
<dbReference type="InterPro" id="IPR036188">
    <property type="entry name" value="FAD/NAD-bd_sf"/>
</dbReference>